<keyword evidence="2" id="KW-0732">Signal</keyword>
<dbReference type="AlphaFoldDB" id="A0A2M4DB85"/>
<dbReference type="EMBL" id="GGFL01010639">
    <property type="protein sequence ID" value="MBW74817.1"/>
    <property type="molecule type" value="Transcribed_RNA"/>
</dbReference>
<evidence type="ECO:0000256" key="2">
    <source>
        <dbReference type="SAM" id="SignalP"/>
    </source>
</evidence>
<feature type="signal peptide" evidence="2">
    <location>
        <begin position="1"/>
        <end position="22"/>
    </location>
</feature>
<organism evidence="3">
    <name type="scientific">Anopheles darlingi</name>
    <name type="common">Mosquito</name>
    <dbReference type="NCBI Taxonomy" id="43151"/>
    <lineage>
        <taxon>Eukaryota</taxon>
        <taxon>Metazoa</taxon>
        <taxon>Ecdysozoa</taxon>
        <taxon>Arthropoda</taxon>
        <taxon>Hexapoda</taxon>
        <taxon>Insecta</taxon>
        <taxon>Pterygota</taxon>
        <taxon>Neoptera</taxon>
        <taxon>Endopterygota</taxon>
        <taxon>Diptera</taxon>
        <taxon>Nematocera</taxon>
        <taxon>Culicoidea</taxon>
        <taxon>Culicidae</taxon>
        <taxon>Anophelinae</taxon>
        <taxon>Anopheles</taxon>
    </lineage>
</organism>
<evidence type="ECO:0000256" key="1">
    <source>
        <dbReference type="SAM" id="MobiDB-lite"/>
    </source>
</evidence>
<reference evidence="3" key="1">
    <citation type="submission" date="2018-01" db="EMBL/GenBank/DDBJ databases">
        <title>An insight into the sialome of Amazonian anophelines.</title>
        <authorList>
            <person name="Ribeiro J.M."/>
            <person name="Scarpassa V."/>
            <person name="Calvo E."/>
        </authorList>
    </citation>
    <scope>NUCLEOTIDE SEQUENCE</scope>
</reference>
<feature type="region of interest" description="Disordered" evidence="1">
    <location>
        <begin position="41"/>
        <end position="107"/>
    </location>
</feature>
<feature type="compositionally biased region" description="Basic and acidic residues" evidence="1">
    <location>
        <begin position="49"/>
        <end position="71"/>
    </location>
</feature>
<feature type="chain" id="PRO_5014636878" evidence="2">
    <location>
        <begin position="23"/>
        <end position="107"/>
    </location>
</feature>
<proteinExistence type="predicted"/>
<name>A0A2M4DB85_ANODA</name>
<evidence type="ECO:0000313" key="3">
    <source>
        <dbReference type="EMBL" id="MBW74817.1"/>
    </source>
</evidence>
<sequence length="107" mass="12070">MPSRALALMLLLLLHHDVPNDALRATERCCHGVFVIRKHSPKTFPSKRGSRERSSQGRERMANKQCDSQDLRRRRRLRQPLPPSASRIVVASSSSSSSSYEECGNVL</sequence>
<protein>
    <submittedName>
        <fullName evidence="3">Putative secreted protein</fullName>
    </submittedName>
</protein>
<accession>A0A2M4DB85</accession>